<proteinExistence type="predicted"/>
<dbReference type="EMBL" id="CM046102">
    <property type="protein sequence ID" value="KAI8440343.1"/>
    <property type="molecule type" value="Genomic_DNA"/>
</dbReference>
<name>A0ACC0KV03_CHOFU</name>
<evidence type="ECO:0000313" key="2">
    <source>
        <dbReference type="Proteomes" id="UP001064048"/>
    </source>
</evidence>
<organism evidence="1 2">
    <name type="scientific">Choristoneura fumiferana</name>
    <name type="common">Spruce budworm moth</name>
    <name type="synonym">Archips fumiferana</name>
    <dbReference type="NCBI Taxonomy" id="7141"/>
    <lineage>
        <taxon>Eukaryota</taxon>
        <taxon>Metazoa</taxon>
        <taxon>Ecdysozoa</taxon>
        <taxon>Arthropoda</taxon>
        <taxon>Hexapoda</taxon>
        <taxon>Insecta</taxon>
        <taxon>Pterygota</taxon>
        <taxon>Neoptera</taxon>
        <taxon>Endopterygota</taxon>
        <taxon>Lepidoptera</taxon>
        <taxon>Glossata</taxon>
        <taxon>Ditrysia</taxon>
        <taxon>Tortricoidea</taxon>
        <taxon>Tortricidae</taxon>
        <taxon>Tortricinae</taxon>
        <taxon>Choristoneura</taxon>
    </lineage>
</organism>
<dbReference type="Proteomes" id="UP001064048">
    <property type="component" value="Chromosome 2"/>
</dbReference>
<sequence length="237" mass="25586">MYASMQARMQASMQIIDQASILRNVQEIMHANNRSQRYTGESLQVGDCGITFAKISEDEAGTWTCHMGPGNQVGLEVTDSFNVRVTGPLAANSKEIQTSIGDTATLYCHTANGMRPLDYCRFRTPRAVGMSIDATITEENAILNRYYFTPGRDLDYGDCSLTIRSVQQEDIGVWTCAALVHQDIAEARDTITVSIGGAPSSTRTLSQAGIAGMVIGLIGLLGSWLESCGSRDTSSSP</sequence>
<reference evidence="1 2" key="1">
    <citation type="journal article" date="2022" name="Genome Biol. Evol.">
        <title>The Spruce Budworm Genome: Reconstructing the Evolutionary History of Antifreeze Proteins.</title>
        <authorList>
            <person name="Beliveau C."/>
            <person name="Gagne P."/>
            <person name="Picq S."/>
            <person name="Vernygora O."/>
            <person name="Keeling C.I."/>
            <person name="Pinkney K."/>
            <person name="Doucet D."/>
            <person name="Wen F."/>
            <person name="Johnston J.S."/>
            <person name="Maaroufi H."/>
            <person name="Boyle B."/>
            <person name="Laroche J."/>
            <person name="Dewar K."/>
            <person name="Juretic N."/>
            <person name="Blackburn G."/>
            <person name="Nisole A."/>
            <person name="Brunet B."/>
            <person name="Brandao M."/>
            <person name="Lumley L."/>
            <person name="Duan J."/>
            <person name="Quan G."/>
            <person name="Lucarotti C.J."/>
            <person name="Roe A.D."/>
            <person name="Sperling F.A.H."/>
            <person name="Levesque R.C."/>
            <person name="Cusson M."/>
        </authorList>
    </citation>
    <scope>NUCLEOTIDE SEQUENCE [LARGE SCALE GENOMIC DNA]</scope>
    <source>
        <strain evidence="1">Glfc:IPQL:Cfum</strain>
    </source>
</reference>
<keyword evidence="2" id="KW-1185">Reference proteome</keyword>
<evidence type="ECO:0000313" key="1">
    <source>
        <dbReference type="EMBL" id="KAI8440343.1"/>
    </source>
</evidence>
<protein>
    <submittedName>
        <fullName evidence="1">Uncharacterized protein</fullName>
    </submittedName>
</protein>
<gene>
    <name evidence="1" type="ORF">MSG28_001681</name>
</gene>
<accession>A0ACC0KV03</accession>
<comment type="caution">
    <text evidence="1">The sequence shown here is derived from an EMBL/GenBank/DDBJ whole genome shotgun (WGS) entry which is preliminary data.</text>
</comment>